<dbReference type="Pfam" id="PF13966">
    <property type="entry name" value="zf-RVT"/>
    <property type="match status" value="1"/>
</dbReference>
<reference evidence="2 3" key="1">
    <citation type="journal article" date="2024" name="G3 (Bethesda)">
        <title>Genome assembly of Hibiscus sabdariffa L. provides insights into metabolisms of medicinal natural products.</title>
        <authorList>
            <person name="Kim T."/>
        </authorList>
    </citation>
    <scope>NUCLEOTIDE SEQUENCE [LARGE SCALE GENOMIC DNA]</scope>
    <source>
        <strain evidence="2">TK-2024</strain>
        <tissue evidence="2">Old leaves</tissue>
    </source>
</reference>
<evidence type="ECO:0000313" key="3">
    <source>
        <dbReference type="Proteomes" id="UP001472677"/>
    </source>
</evidence>
<dbReference type="Proteomes" id="UP001472677">
    <property type="component" value="Unassembled WGS sequence"/>
</dbReference>
<feature type="domain" description="Reverse transcriptase zinc-binding" evidence="1">
    <location>
        <begin position="41"/>
        <end position="127"/>
    </location>
</feature>
<name>A0ABR2CUA8_9ROSI</name>
<proteinExistence type="predicted"/>
<protein>
    <recommendedName>
        <fullName evidence="1">Reverse transcriptase zinc-binding domain-containing protein</fullName>
    </recommendedName>
</protein>
<sequence length="255" mass="28627">MQMLQRHFTDSAIAHILGIRCPDPLDVTDRAMWRWTSRHNFELKSAYLHLPGSHWPPRQAIWKLIWKMAVPQRIRLFLWLASQHRLMTNATRHCRNLAPSPTCPLCRSPPETVLHTLRDCAEVRHLWSQVLPDAIQRSFFGSSLHIWLSCNLSAAFMHPTIGLPCIAWAHSFHGSASATPATHAAASLIAKAVSWKAPEQGWVCLNVDGAVSLQSGSDCRQAIDLIHSAEASSSALSLVRAITSLRRMDWEITII</sequence>
<comment type="caution">
    <text evidence="2">The sequence shown here is derived from an EMBL/GenBank/DDBJ whole genome shotgun (WGS) entry which is preliminary data.</text>
</comment>
<accession>A0ABR2CUA8</accession>
<evidence type="ECO:0000259" key="1">
    <source>
        <dbReference type="Pfam" id="PF13966"/>
    </source>
</evidence>
<dbReference type="EMBL" id="JBBPBM010000043">
    <property type="protein sequence ID" value="KAK8523371.1"/>
    <property type="molecule type" value="Genomic_DNA"/>
</dbReference>
<organism evidence="2 3">
    <name type="scientific">Hibiscus sabdariffa</name>
    <name type="common">roselle</name>
    <dbReference type="NCBI Taxonomy" id="183260"/>
    <lineage>
        <taxon>Eukaryota</taxon>
        <taxon>Viridiplantae</taxon>
        <taxon>Streptophyta</taxon>
        <taxon>Embryophyta</taxon>
        <taxon>Tracheophyta</taxon>
        <taxon>Spermatophyta</taxon>
        <taxon>Magnoliopsida</taxon>
        <taxon>eudicotyledons</taxon>
        <taxon>Gunneridae</taxon>
        <taxon>Pentapetalae</taxon>
        <taxon>rosids</taxon>
        <taxon>malvids</taxon>
        <taxon>Malvales</taxon>
        <taxon>Malvaceae</taxon>
        <taxon>Malvoideae</taxon>
        <taxon>Hibiscus</taxon>
    </lineage>
</organism>
<keyword evidence="3" id="KW-1185">Reference proteome</keyword>
<gene>
    <name evidence="2" type="ORF">V6N12_047891</name>
</gene>
<dbReference type="InterPro" id="IPR026960">
    <property type="entry name" value="RVT-Znf"/>
</dbReference>
<evidence type="ECO:0000313" key="2">
    <source>
        <dbReference type="EMBL" id="KAK8523371.1"/>
    </source>
</evidence>